<gene>
    <name evidence="11" type="primary">LOC108680883</name>
</gene>
<evidence type="ECO:0000256" key="5">
    <source>
        <dbReference type="ARBA" id="ARBA00022792"/>
    </source>
</evidence>
<evidence type="ECO:0000256" key="4">
    <source>
        <dbReference type="ARBA" id="ARBA00022692"/>
    </source>
</evidence>
<keyword evidence="8 9" id="KW-0472">Membrane</keyword>
<sequence length="109" mass="12490">MAEEERERGSSDSSPIIKIFRERKVADIPCYRSTFLASTSAGLAGTMAYFLFTSKMKEAFRAGIGVFTVVTLAYWSYCRYNYAKSQQPYEQLTQALQRHRVQNDDHEDG</sequence>
<dbReference type="PANTHER" id="PTHR31586:SF1">
    <property type="entry name" value="CYTOCHROME C OXIDASE ASSEMBLY PROTEIN COX20, MITOCHONDRIAL"/>
    <property type="match status" value="1"/>
</dbReference>
<keyword evidence="6 9" id="KW-1133">Transmembrane helix</keyword>
<evidence type="ECO:0000256" key="1">
    <source>
        <dbReference type="ARBA" id="ARBA00004273"/>
    </source>
</evidence>
<evidence type="ECO:0000256" key="7">
    <source>
        <dbReference type="ARBA" id="ARBA00023128"/>
    </source>
</evidence>
<feature type="transmembrane region" description="Helical" evidence="9">
    <location>
        <begin position="59"/>
        <end position="77"/>
    </location>
</feature>
<name>A0A8B7PIE8_HYAAZ</name>
<dbReference type="PRINTS" id="PR02049">
    <property type="entry name" value="PROTEINF36A"/>
</dbReference>
<keyword evidence="10" id="KW-1185">Reference proteome</keyword>
<dbReference type="OrthoDB" id="14603at2759"/>
<feature type="transmembrane region" description="Helical" evidence="9">
    <location>
        <begin position="34"/>
        <end position="52"/>
    </location>
</feature>
<keyword evidence="5" id="KW-0999">Mitochondrion inner membrane</keyword>
<keyword evidence="7" id="KW-0496">Mitochondrion</keyword>
<evidence type="ECO:0000256" key="6">
    <source>
        <dbReference type="ARBA" id="ARBA00022989"/>
    </source>
</evidence>
<keyword evidence="4 9" id="KW-0812">Transmembrane</keyword>
<dbReference type="Pfam" id="PF12597">
    <property type="entry name" value="Cox20"/>
    <property type="match status" value="1"/>
</dbReference>
<proteinExistence type="inferred from homology"/>
<comment type="similarity">
    <text evidence="2">Belongs to the COX20 family.</text>
</comment>
<evidence type="ECO:0000313" key="11">
    <source>
        <dbReference type="RefSeq" id="XP_018025297.1"/>
    </source>
</evidence>
<organism evidence="10 11">
    <name type="scientific">Hyalella azteca</name>
    <name type="common">Amphipod</name>
    <dbReference type="NCBI Taxonomy" id="294128"/>
    <lineage>
        <taxon>Eukaryota</taxon>
        <taxon>Metazoa</taxon>
        <taxon>Ecdysozoa</taxon>
        <taxon>Arthropoda</taxon>
        <taxon>Crustacea</taxon>
        <taxon>Multicrustacea</taxon>
        <taxon>Malacostraca</taxon>
        <taxon>Eumalacostraca</taxon>
        <taxon>Peracarida</taxon>
        <taxon>Amphipoda</taxon>
        <taxon>Senticaudata</taxon>
        <taxon>Talitrida</taxon>
        <taxon>Talitroidea</taxon>
        <taxon>Hyalellidae</taxon>
        <taxon>Hyalella</taxon>
    </lineage>
</organism>
<comment type="subcellular location">
    <subcellularLocation>
        <location evidence="1">Mitochondrion inner membrane</location>
    </subcellularLocation>
</comment>
<dbReference type="PANTHER" id="PTHR31586">
    <property type="entry name" value="CYTOCHROME C OXIDASE PROTEIN 20"/>
    <property type="match status" value="1"/>
</dbReference>
<accession>A0A8B7PIE8</accession>
<evidence type="ECO:0000256" key="2">
    <source>
        <dbReference type="ARBA" id="ARBA00009575"/>
    </source>
</evidence>
<dbReference type="InterPro" id="IPR022533">
    <property type="entry name" value="Cox20"/>
</dbReference>
<evidence type="ECO:0000256" key="8">
    <source>
        <dbReference type="ARBA" id="ARBA00023136"/>
    </source>
</evidence>
<dbReference type="RefSeq" id="XP_018025297.1">
    <property type="nucleotide sequence ID" value="XM_018169808.2"/>
</dbReference>
<dbReference type="GO" id="GO:0033617">
    <property type="term" value="P:mitochondrial respiratory chain complex IV assembly"/>
    <property type="evidence" value="ECO:0007669"/>
    <property type="project" value="InterPro"/>
</dbReference>
<dbReference type="AlphaFoldDB" id="A0A8B7PIE8"/>
<dbReference type="Proteomes" id="UP000694843">
    <property type="component" value="Unplaced"/>
</dbReference>
<evidence type="ECO:0000313" key="10">
    <source>
        <dbReference type="Proteomes" id="UP000694843"/>
    </source>
</evidence>
<evidence type="ECO:0000256" key="3">
    <source>
        <dbReference type="ARBA" id="ARBA00017689"/>
    </source>
</evidence>
<reference evidence="11" key="1">
    <citation type="submission" date="2025-08" db="UniProtKB">
        <authorList>
            <consortium name="RefSeq"/>
        </authorList>
    </citation>
    <scope>IDENTIFICATION</scope>
    <source>
        <tissue evidence="11">Whole organism</tissue>
    </source>
</reference>
<dbReference type="GO" id="GO:0005743">
    <property type="term" value="C:mitochondrial inner membrane"/>
    <property type="evidence" value="ECO:0007669"/>
    <property type="project" value="UniProtKB-SubCell"/>
</dbReference>
<protein>
    <recommendedName>
        <fullName evidence="3">Cytochrome c oxidase assembly protein COX20, mitochondrial</fullName>
    </recommendedName>
</protein>
<dbReference type="GeneID" id="108680883"/>
<evidence type="ECO:0000256" key="9">
    <source>
        <dbReference type="SAM" id="Phobius"/>
    </source>
</evidence>